<sequence length="80" mass="8691">MAGLCISGRRAVKRARRTQPVSGVLAARVVLGASFKRRQQMLRQVGVQSAGLLMQTQRVLGCTVVGWDNPVSHSSPPNRH</sequence>
<dbReference type="AlphaFoldDB" id="A0A974GZ66"/>
<proteinExistence type="predicted"/>
<protein>
    <submittedName>
        <fullName evidence="1">Uncharacterized protein</fullName>
    </submittedName>
</protein>
<dbReference type="EMBL" id="KV467333">
    <property type="protein sequence ID" value="OCT56239.1"/>
    <property type="molecule type" value="Genomic_DNA"/>
</dbReference>
<organism evidence="1">
    <name type="scientific">Xenopus laevis</name>
    <name type="common">African clawed frog</name>
    <dbReference type="NCBI Taxonomy" id="8355"/>
    <lineage>
        <taxon>Eukaryota</taxon>
        <taxon>Metazoa</taxon>
        <taxon>Chordata</taxon>
        <taxon>Craniata</taxon>
        <taxon>Vertebrata</taxon>
        <taxon>Euteleostomi</taxon>
        <taxon>Amphibia</taxon>
        <taxon>Batrachia</taxon>
        <taxon>Anura</taxon>
        <taxon>Pipoidea</taxon>
        <taxon>Pipidae</taxon>
        <taxon>Xenopodinae</taxon>
        <taxon>Xenopus</taxon>
        <taxon>Xenopus</taxon>
    </lineage>
</organism>
<name>A0A974GZ66_XENLA</name>
<reference evidence="1" key="1">
    <citation type="submission" date="2016-05" db="EMBL/GenBank/DDBJ databases">
        <title>WGS assembly of Xenopus laevis.</title>
        <authorList>
            <person name="Session A."/>
            <person name="Uno Y."/>
            <person name="Kwon T."/>
            <person name="Chapman J."/>
            <person name="Toyoda A."/>
            <person name="Takahashi S."/>
            <person name="Fukui A."/>
            <person name="Hikosaka A."/>
            <person name="Putnam N."/>
            <person name="Stites J."/>
            <person name="Van Heeringen S."/>
            <person name="Quigley I."/>
            <person name="Heinz S."/>
            <person name="Hellsten U."/>
            <person name="Lyons J."/>
            <person name="Suzuki A."/>
            <person name="Kondo M."/>
            <person name="Ogino H."/>
            <person name="Ochi H."/>
            <person name="Bogdanovic O."/>
            <person name="Lister R."/>
            <person name="Georgiou G."/>
            <person name="Paranjpe S."/>
            <person name="Van Kruijsbergen I."/>
            <person name="Mozaffari S."/>
            <person name="Shu S."/>
            <person name="Schmutz J."/>
            <person name="Jenkins J."/>
            <person name="Grimwood J."/>
            <person name="Carlson J."/>
            <person name="Mitros T."/>
            <person name="Simakov O."/>
            <person name="Heald R."/>
            <person name="Miller K."/>
            <person name="Haudenschild C."/>
            <person name="Kuroki Y."/>
            <person name="Tanaka T."/>
            <person name="Michiue T."/>
            <person name="Watanabe M."/>
            <person name="Kinoshita T."/>
            <person name="Ohta Y."/>
            <person name="Mawaribuchi S."/>
            <person name="Suzuki Y."/>
            <person name="Haramoto Y."/>
            <person name="Yamamoto T."/>
            <person name="Takagi C."/>
            <person name="Kitzman J."/>
            <person name="Shendure J."/>
            <person name="Nakayama T."/>
            <person name="Izutsu Y."/>
            <person name="Robert J."/>
            <person name="Dichmann D."/>
            <person name="Flajnik M."/>
            <person name="Houston D."/>
            <person name="Marcotte E."/>
            <person name="Wallingford J."/>
            <person name="Ito Y."/>
            <person name="Asashima M."/>
            <person name="Ueno N."/>
            <person name="Matsuda Y."/>
            <person name="Jan Veenstra G."/>
            <person name="Fujiyama A."/>
            <person name="Harland R."/>
            <person name="Taira M."/>
            <person name="Rokhsar D.S."/>
        </authorList>
    </citation>
    <scope>NUCLEOTIDE SEQUENCE</scope>
    <source>
        <strain evidence="1">J</strain>
        <tissue evidence="1">Blood</tissue>
    </source>
</reference>
<accession>A0A974GZ66</accession>
<evidence type="ECO:0000313" key="1">
    <source>
        <dbReference type="EMBL" id="OCT56239.1"/>
    </source>
</evidence>
<gene>
    <name evidence="1" type="ORF">XELAEV_18000428mg</name>
</gene>
<dbReference type="Proteomes" id="UP000694892">
    <property type="component" value="Unassembled WGS sequence"/>
</dbReference>